<evidence type="ECO:0000313" key="10">
    <source>
        <dbReference type="EMBL" id="GAA4040282.1"/>
    </source>
</evidence>
<evidence type="ECO:0000256" key="4">
    <source>
        <dbReference type="ARBA" id="ARBA00022989"/>
    </source>
</evidence>
<evidence type="ECO:0000313" key="11">
    <source>
        <dbReference type="Proteomes" id="UP001424459"/>
    </source>
</evidence>
<dbReference type="InterPro" id="IPR022929">
    <property type="entry name" value="Put_MntP"/>
</dbReference>
<evidence type="ECO:0000256" key="8">
    <source>
        <dbReference type="HAMAP-Rule" id="MF_01521"/>
    </source>
</evidence>
<dbReference type="PANTHER" id="PTHR35529:SF1">
    <property type="entry name" value="MANGANESE EFFLUX PUMP MNTP-RELATED"/>
    <property type="match status" value="1"/>
</dbReference>
<feature type="chain" id="PRO_5045667063" description="Putative manganese efflux pump MntP" evidence="9">
    <location>
        <begin position="20"/>
        <end position="196"/>
    </location>
</feature>
<dbReference type="EMBL" id="BAABBR010000001">
    <property type="protein sequence ID" value="GAA4040282.1"/>
    <property type="molecule type" value="Genomic_DNA"/>
</dbReference>
<keyword evidence="5 8" id="KW-0406">Ion transport</keyword>
<keyword evidence="1 8" id="KW-0813">Transport</keyword>
<evidence type="ECO:0000256" key="5">
    <source>
        <dbReference type="ARBA" id="ARBA00023065"/>
    </source>
</evidence>
<dbReference type="Proteomes" id="UP001424459">
    <property type="component" value="Unassembled WGS sequence"/>
</dbReference>
<comment type="caution">
    <text evidence="8">Lacks conserved residue(s) required for the propagation of feature annotation.</text>
</comment>
<keyword evidence="4 8" id="KW-1133">Transmembrane helix</keyword>
<dbReference type="InterPro" id="IPR003810">
    <property type="entry name" value="Mntp/YtaF"/>
</dbReference>
<dbReference type="Pfam" id="PF02659">
    <property type="entry name" value="Mntp"/>
    <property type="match status" value="1"/>
</dbReference>
<feature type="transmembrane region" description="Helical" evidence="8">
    <location>
        <begin position="142"/>
        <end position="165"/>
    </location>
</feature>
<evidence type="ECO:0000256" key="2">
    <source>
        <dbReference type="ARBA" id="ARBA00022475"/>
    </source>
</evidence>
<comment type="caution">
    <text evidence="10">The sequence shown here is derived from an EMBL/GenBank/DDBJ whole genome shotgun (WGS) entry which is preliminary data.</text>
</comment>
<reference evidence="11" key="1">
    <citation type="journal article" date="2019" name="Int. J. Syst. Evol. Microbiol.">
        <title>The Global Catalogue of Microorganisms (GCM) 10K type strain sequencing project: providing services to taxonomists for standard genome sequencing and annotation.</title>
        <authorList>
            <consortium name="The Broad Institute Genomics Platform"/>
            <consortium name="The Broad Institute Genome Sequencing Center for Infectious Disease"/>
            <person name="Wu L."/>
            <person name="Ma J."/>
        </authorList>
    </citation>
    <scope>NUCLEOTIDE SEQUENCE [LARGE SCALE GENOMIC DNA]</scope>
    <source>
        <strain evidence="11">JCM 17564</strain>
    </source>
</reference>
<feature type="transmembrane region" description="Helical" evidence="8">
    <location>
        <begin position="115"/>
        <end position="136"/>
    </location>
</feature>
<name>A0ABP7UCB3_9SPHN</name>
<evidence type="ECO:0000256" key="9">
    <source>
        <dbReference type="SAM" id="SignalP"/>
    </source>
</evidence>
<sequence length="196" mass="19874">MTPLAIAGLSFSMSADACAAAIGQGAVRKPTFEQAIRSGAVFGAIEAITPLIGWVLGTVAAGFITGIDHWIAFGLLGGVGGKMLWEGALKSLGRREAAVDDEAVATPGRQGTRTLVLTAIGTSIDAAAVGVTLAFLEVNILLVALAIGATTFLLTTAGLLLGGVLGRRFGGWVEMFGGLVLMTIGTIILLEHTGVI</sequence>
<keyword evidence="11" id="KW-1185">Reference proteome</keyword>
<gene>
    <name evidence="8" type="primary">mntP</name>
    <name evidence="10" type="ORF">GCM10022281_21550</name>
</gene>
<evidence type="ECO:0000256" key="6">
    <source>
        <dbReference type="ARBA" id="ARBA00023136"/>
    </source>
</evidence>
<evidence type="ECO:0000256" key="7">
    <source>
        <dbReference type="ARBA" id="ARBA00023211"/>
    </source>
</evidence>
<comment type="subcellular location">
    <subcellularLocation>
        <location evidence="8">Cell membrane</location>
        <topology evidence="8">Multi-pass membrane protein</topology>
    </subcellularLocation>
</comment>
<feature type="transmembrane region" description="Helical" evidence="8">
    <location>
        <begin position="172"/>
        <end position="190"/>
    </location>
</feature>
<keyword evidence="7 8" id="KW-0464">Manganese</keyword>
<keyword evidence="6 8" id="KW-0472">Membrane</keyword>
<comment type="similarity">
    <text evidence="8">Belongs to the MntP (TC 9.B.29) family.</text>
</comment>
<proteinExistence type="inferred from homology"/>
<dbReference type="PANTHER" id="PTHR35529">
    <property type="entry name" value="MANGANESE EFFLUX PUMP MNTP-RELATED"/>
    <property type="match status" value="1"/>
</dbReference>
<accession>A0ABP7UCB3</accession>
<keyword evidence="3 8" id="KW-0812">Transmembrane</keyword>
<evidence type="ECO:0000256" key="3">
    <source>
        <dbReference type="ARBA" id="ARBA00022692"/>
    </source>
</evidence>
<keyword evidence="2 8" id="KW-1003">Cell membrane</keyword>
<dbReference type="RefSeq" id="WP_344697085.1">
    <property type="nucleotide sequence ID" value="NZ_BAABBR010000001.1"/>
</dbReference>
<feature type="signal peptide" evidence="9">
    <location>
        <begin position="1"/>
        <end position="19"/>
    </location>
</feature>
<evidence type="ECO:0000256" key="1">
    <source>
        <dbReference type="ARBA" id="ARBA00022448"/>
    </source>
</evidence>
<dbReference type="HAMAP" id="MF_01521">
    <property type="entry name" value="MntP_pump"/>
    <property type="match status" value="1"/>
</dbReference>
<comment type="function">
    <text evidence="8">Probably functions as a manganese efflux pump.</text>
</comment>
<keyword evidence="9" id="KW-0732">Signal</keyword>
<protein>
    <recommendedName>
        <fullName evidence="8">Putative manganese efflux pump MntP</fullName>
    </recommendedName>
</protein>
<organism evidence="10 11">
    <name type="scientific">Sphingomonas rosea</name>
    <dbReference type="NCBI Taxonomy" id="335605"/>
    <lineage>
        <taxon>Bacteria</taxon>
        <taxon>Pseudomonadati</taxon>
        <taxon>Pseudomonadota</taxon>
        <taxon>Alphaproteobacteria</taxon>
        <taxon>Sphingomonadales</taxon>
        <taxon>Sphingomonadaceae</taxon>
        <taxon>Sphingomonas</taxon>
    </lineage>
</organism>